<dbReference type="Proteomes" id="UP001580928">
    <property type="component" value="Unassembled WGS sequence"/>
</dbReference>
<dbReference type="PANTHER" id="PTHR46796:SF13">
    <property type="entry name" value="HTH-TYPE TRANSCRIPTIONAL ACTIVATOR RHAS"/>
    <property type="match status" value="1"/>
</dbReference>
<evidence type="ECO:0000259" key="4">
    <source>
        <dbReference type="PROSITE" id="PS01124"/>
    </source>
</evidence>
<dbReference type="InterPro" id="IPR009057">
    <property type="entry name" value="Homeodomain-like_sf"/>
</dbReference>
<dbReference type="RefSeq" id="WP_375557449.1">
    <property type="nucleotide sequence ID" value="NZ_JBBVGT010000002.1"/>
</dbReference>
<dbReference type="InterPro" id="IPR018060">
    <property type="entry name" value="HTH_AraC"/>
</dbReference>
<protein>
    <submittedName>
        <fullName evidence="5">Helix-turn-helix domain-containing protein</fullName>
    </submittedName>
</protein>
<dbReference type="InterPro" id="IPR050204">
    <property type="entry name" value="AraC_XylS_family_regulators"/>
</dbReference>
<dbReference type="EMBL" id="JBBVGT010000002">
    <property type="protein sequence ID" value="MFB5945918.1"/>
    <property type="molecule type" value="Genomic_DNA"/>
</dbReference>
<dbReference type="Gene3D" id="1.10.10.60">
    <property type="entry name" value="Homeodomain-like"/>
    <property type="match status" value="1"/>
</dbReference>
<organism evidence="5 6">
    <name type="scientific">Albibacterium profundi</name>
    <dbReference type="NCBI Taxonomy" id="3134906"/>
    <lineage>
        <taxon>Bacteria</taxon>
        <taxon>Pseudomonadati</taxon>
        <taxon>Bacteroidota</taxon>
        <taxon>Sphingobacteriia</taxon>
        <taxon>Sphingobacteriales</taxon>
        <taxon>Sphingobacteriaceae</taxon>
        <taxon>Albibacterium</taxon>
    </lineage>
</organism>
<sequence length="262" mass="30105">MLKPYVEGYYYIALDCSSSDPLDIHPIGYNTIAFTLNPQAVFKPDSGSDYNFNLSYHGYISKYISLIPLQAFIKMIVVSFTTNGASQLFGISQPELINQIIPIEDVISGSGTLKEKLEENMSCERKAISSIERWLLEQLPKKEPSRYAQNIDYACNLIQLRYGNIRIADLCLEVNMSQTNLEDHFKQMIGISPKHYCRIIRFIAVYRFILNNSHIDWSALVHRYNFFDQAHFIHDFKTFFGYSPSKIHLANAHLAKGLTLEI</sequence>
<gene>
    <name evidence="5" type="ORF">WKR92_08740</name>
</gene>
<reference evidence="5 6" key="1">
    <citation type="submission" date="2024-04" db="EMBL/GenBank/DDBJ databases">
        <title>Albibacterium profundi sp. nov., isolated from sediment of the Challenger Deep of Mariana Trench.</title>
        <authorList>
            <person name="Wang Y."/>
        </authorList>
    </citation>
    <scope>NUCLEOTIDE SEQUENCE [LARGE SCALE GENOMIC DNA]</scope>
    <source>
        <strain evidence="5 6">RHL897</strain>
    </source>
</reference>
<dbReference type="Pfam" id="PF12833">
    <property type="entry name" value="HTH_18"/>
    <property type="match status" value="1"/>
</dbReference>
<accession>A0ABV5CEE6</accession>
<dbReference type="PANTHER" id="PTHR46796">
    <property type="entry name" value="HTH-TYPE TRANSCRIPTIONAL ACTIVATOR RHAS-RELATED"/>
    <property type="match status" value="1"/>
</dbReference>
<evidence type="ECO:0000256" key="1">
    <source>
        <dbReference type="ARBA" id="ARBA00023015"/>
    </source>
</evidence>
<dbReference type="SUPFAM" id="SSF46689">
    <property type="entry name" value="Homeodomain-like"/>
    <property type="match status" value="1"/>
</dbReference>
<evidence type="ECO:0000256" key="3">
    <source>
        <dbReference type="ARBA" id="ARBA00023163"/>
    </source>
</evidence>
<dbReference type="SMART" id="SM00342">
    <property type="entry name" value="HTH_ARAC"/>
    <property type="match status" value="1"/>
</dbReference>
<evidence type="ECO:0000313" key="6">
    <source>
        <dbReference type="Proteomes" id="UP001580928"/>
    </source>
</evidence>
<evidence type="ECO:0000256" key="2">
    <source>
        <dbReference type="ARBA" id="ARBA00023125"/>
    </source>
</evidence>
<keyword evidence="6" id="KW-1185">Reference proteome</keyword>
<dbReference type="PROSITE" id="PS01124">
    <property type="entry name" value="HTH_ARAC_FAMILY_2"/>
    <property type="match status" value="1"/>
</dbReference>
<proteinExistence type="predicted"/>
<feature type="domain" description="HTH araC/xylS-type" evidence="4">
    <location>
        <begin position="152"/>
        <end position="250"/>
    </location>
</feature>
<keyword evidence="2" id="KW-0238">DNA-binding</keyword>
<evidence type="ECO:0000313" key="5">
    <source>
        <dbReference type="EMBL" id="MFB5945918.1"/>
    </source>
</evidence>
<keyword evidence="3" id="KW-0804">Transcription</keyword>
<name>A0ABV5CEE6_9SPHI</name>
<comment type="caution">
    <text evidence="5">The sequence shown here is derived from an EMBL/GenBank/DDBJ whole genome shotgun (WGS) entry which is preliminary data.</text>
</comment>
<keyword evidence="1" id="KW-0805">Transcription regulation</keyword>